<dbReference type="InterPro" id="IPR016169">
    <property type="entry name" value="FAD-bd_PCMH_sub2"/>
</dbReference>
<dbReference type="InterPro" id="IPR050416">
    <property type="entry name" value="FAD-linked_Oxidoreductase"/>
</dbReference>
<dbReference type="SUPFAM" id="SSF55103">
    <property type="entry name" value="FAD-linked oxidases, C-terminal domain"/>
    <property type="match status" value="1"/>
</dbReference>
<evidence type="ECO:0000256" key="3">
    <source>
        <dbReference type="ARBA" id="ARBA00022630"/>
    </source>
</evidence>
<dbReference type="PANTHER" id="PTHR42973:SF39">
    <property type="entry name" value="FAD-BINDING PCMH-TYPE DOMAIN-CONTAINING PROTEIN"/>
    <property type="match status" value="1"/>
</dbReference>
<keyword evidence="3" id="KW-0285">Flavoprotein</keyword>
<dbReference type="PROSITE" id="PS51387">
    <property type="entry name" value="FAD_PCMH"/>
    <property type="match status" value="1"/>
</dbReference>
<dbReference type="Pfam" id="PF08031">
    <property type="entry name" value="BBE"/>
    <property type="match status" value="1"/>
</dbReference>
<protein>
    <submittedName>
        <fullName evidence="7">FAD-linked oxidase</fullName>
    </submittedName>
</protein>
<dbReference type="InterPro" id="IPR006094">
    <property type="entry name" value="Oxid_FAD_bind_N"/>
</dbReference>
<feature type="domain" description="FAD-binding PCMH-type" evidence="6">
    <location>
        <begin position="42"/>
        <end position="212"/>
    </location>
</feature>
<evidence type="ECO:0000259" key="6">
    <source>
        <dbReference type="PROSITE" id="PS51387"/>
    </source>
</evidence>
<evidence type="ECO:0000256" key="1">
    <source>
        <dbReference type="ARBA" id="ARBA00001974"/>
    </source>
</evidence>
<evidence type="ECO:0000256" key="4">
    <source>
        <dbReference type="ARBA" id="ARBA00022827"/>
    </source>
</evidence>
<dbReference type="Proteomes" id="UP000605897">
    <property type="component" value="Unassembled WGS sequence"/>
</dbReference>
<name>A0ABQ3ITH3_9PSEU</name>
<dbReference type="Gene3D" id="3.30.465.10">
    <property type="match status" value="1"/>
</dbReference>
<evidence type="ECO:0000313" key="7">
    <source>
        <dbReference type="EMBL" id="GHE88858.1"/>
    </source>
</evidence>
<dbReference type="InterPro" id="IPR016167">
    <property type="entry name" value="FAD-bd_PCMH_sub1"/>
</dbReference>
<dbReference type="PANTHER" id="PTHR42973">
    <property type="entry name" value="BINDING OXIDOREDUCTASE, PUTATIVE (AFU_ORTHOLOGUE AFUA_1G17690)-RELATED"/>
    <property type="match status" value="1"/>
</dbReference>
<comment type="cofactor">
    <cofactor evidence="1">
        <name>FAD</name>
        <dbReference type="ChEBI" id="CHEBI:57692"/>
    </cofactor>
</comment>
<sequence>MKPYDPTIESALDAVRVRFRGELLEPDDPSYDEQRKLFNACHDQRPALIARCAGTADVVAAVRYATSNGLEIAVKSQGRHMAGFASADGGVVIDLAPMRSVKVDPKEQTAWVQTGANGADLEAATLVHGLGAVVGAATSTGVGGVVLHGGIGWMSPKLGWGVDTILEAEVVTADGSVLRAAPDENPDLFWALRGEAANFGVVTWIKMKLHPIGPMLAGGLIYDGAEAGEILRFLREFNLSASGDFTLMLDFLPAPAEDWIPEHLHGKLVLSVTVVHVGDDLERGRKDVQPLLDAFPPAVGELGERELLEFMLSMDADYPAVRQWYDEEQVGELTDEVIDTVVGQARLLAERGLTGYLIMYSYRGALADVPDDPGCFPRGRRGAWSIGTAAFWEDASGDEAHASWSDETIEAVRRTGATTGIVYGNVQQVPDVERHRKAHGDEAWARLRAVKKQYDPENVFHRNHNIPPA</sequence>
<reference evidence="8" key="1">
    <citation type="journal article" date="2019" name="Int. J. Syst. Evol. Microbiol.">
        <title>The Global Catalogue of Microorganisms (GCM) 10K type strain sequencing project: providing services to taxonomists for standard genome sequencing and annotation.</title>
        <authorList>
            <consortium name="The Broad Institute Genomics Platform"/>
            <consortium name="The Broad Institute Genome Sequencing Center for Infectious Disease"/>
            <person name="Wu L."/>
            <person name="Ma J."/>
        </authorList>
    </citation>
    <scope>NUCLEOTIDE SEQUENCE [LARGE SCALE GENOMIC DNA]</scope>
    <source>
        <strain evidence="8">CGMCC 4.7677</strain>
    </source>
</reference>
<evidence type="ECO:0000256" key="2">
    <source>
        <dbReference type="ARBA" id="ARBA00005466"/>
    </source>
</evidence>
<dbReference type="InterPro" id="IPR016166">
    <property type="entry name" value="FAD-bd_PCMH"/>
</dbReference>
<dbReference type="RefSeq" id="WP_191244328.1">
    <property type="nucleotide sequence ID" value="NZ_BNAU01000002.1"/>
</dbReference>
<gene>
    <name evidence="7" type="ORF">GCM10017786_21100</name>
</gene>
<comment type="caution">
    <text evidence="7">The sequence shown here is derived from an EMBL/GenBank/DDBJ whole genome shotgun (WGS) entry which is preliminary data.</text>
</comment>
<dbReference type="Pfam" id="PF01565">
    <property type="entry name" value="FAD_binding_4"/>
    <property type="match status" value="1"/>
</dbReference>
<dbReference type="InterPro" id="IPR016164">
    <property type="entry name" value="FAD-linked_Oxase-like_C"/>
</dbReference>
<organism evidence="7 8">
    <name type="scientific">Amycolatopsis deserti</name>
    <dbReference type="NCBI Taxonomy" id="185696"/>
    <lineage>
        <taxon>Bacteria</taxon>
        <taxon>Bacillati</taxon>
        <taxon>Actinomycetota</taxon>
        <taxon>Actinomycetes</taxon>
        <taxon>Pseudonocardiales</taxon>
        <taxon>Pseudonocardiaceae</taxon>
        <taxon>Amycolatopsis</taxon>
    </lineage>
</organism>
<comment type="similarity">
    <text evidence="2">Belongs to the oxygen-dependent FAD-linked oxidoreductase family.</text>
</comment>
<accession>A0ABQ3ITH3</accession>
<keyword evidence="4" id="KW-0274">FAD</keyword>
<dbReference type="Gene3D" id="3.30.43.10">
    <property type="entry name" value="Uridine Diphospho-n-acetylenolpyruvylglucosamine Reductase, domain 2"/>
    <property type="match status" value="1"/>
</dbReference>
<dbReference type="SUPFAM" id="SSF56176">
    <property type="entry name" value="FAD-binding/transporter-associated domain-like"/>
    <property type="match status" value="1"/>
</dbReference>
<keyword evidence="8" id="KW-1185">Reference proteome</keyword>
<evidence type="ECO:0000313" key="8">
    <source>
        <dbReference type="Proteomes" id="UP000605897"/>
    </source>
</evidence>
<keyword evidence="5" id="KW-0560">Oxidoreductase</keyword>
<dbReference type="InterPro" id="IPR012951">
    <property type="entry name" value="BBE"/>
</dbReference>
<dbReference type="InterPro" id="IPR036318">
    <property type="entry name" value="FAD-bd_PCMH-like_sf"/>
</dbReference>
<evidence type="ECO:0000256" key="5">
    <source>
        <dbReference type="ARBA" id="ARBA00023002"/>
    </source>
</evidence>
<proteinExistence type="inferred from homology"/>
<dbReference type="EMBL" id="BNAU01000002">
    <property type="protein sequence ID" value="GHE88858.1"/>
    <property type="molecule type" value="Genomic_DNA"/>
</dbReference>
<dbReference type="Gene3D" id="3.40.462.20">
    <property type="match status" value="1"/>
</dbReference>